<dbReference type="Proteomes" id="UP000008827">
    <property type="component" value="Chromosome 9"/>
</dbReference>
<proteinExistence type="predicted"/>
<feature type="transmembrane region" description="Helical" evidence="1">
    <location>
        <begin position="24"/>
        <end position="43"/>
    </location>
</feature>
<accession>A0A0R0IA54</accession>
<accession>A0A2K7J326</accession>
<dbReference type="SUPFAM" id="SSF55008">
    <property type="entry name" value="HMA, heavy metal-associated domain"/>
    <property type="match status" value="1"/>
</dbReference>
<dbReference type="SMR" id="A0A0R0IA54"/>
<dbReference type="GO" id="GO:0046872">
    <property type="term" value="F:metal ion binding"/>
    <property type="evidence" value="ECO:0007669"/>
    <property type="project" value="InterPro"/>
</dbReference>
<dbReference type="PANTHER" id="PTHR47294:SF3">
    <property type="entry name" value="OS08G0431150 PROTEIN"/>
    <property type="match status" value="1"/>
</dbReference>
<dbReference type="EMBL" id="CM000842">
    <property type="protein sequence ID" value="KRH39210.2"/>
    <property type="molecule type" value="Genomic_DNA"/>
</dbReference>
<evidence type="ECO:0000313" key="2">
    <source>
        <dbReference type="EMBL" id="KRH39210.2"/>
    </source>
</evidence>
<dbReference type="Gramene" id="KRH39210">
    <property type="protein sequence ID" value="KRH39210"/>
    <property type="gene ID" value="GLYMA_09G185400"/>
</dbReference>
<keyword evidence="4" id="KW-1185">Reference proteome</keyword>
<protein>
    <recommendedName>
        <fullName evidence="5">HMA domain-containing protein</fullName>
    </recommendedName>
</protein>
<dbReference type="InterPro" id="IPR036163">
    <property type="entry name" value="HMA_dom_sf"/>
</dbReference>
<evidence type="ECO:0008006" key="5">
    <source>
        <dbReference type="Google" id="ProtNLM"/>
    </source>
</evidence>
<evidence type="ECO:0000313" key="3">
    <source>
        <dbReference type="EnsemblPlants" id="KRH39210"/>
    </source>
</evidence>
<dbReference type="EnsemblPlants" id="KRH39210">
    <property type="protein sequence ID" value="KRH39210"/>
    <property type="gene ID" value="GLYMA_09G185400"/>
</dbReference>
<gene>
    <name evidence="2" type="ORF">GLYMA_09G185400</name>
</gene>
<keyword evidence="1" id="KW-0472">Membrane</keyword>
<keyword evidence="1" id="KW-1133">Transmembrane helix</keyword>
<evidence type="ECO:0000256" key="1">
    <source>
        <dbReference type="SAM" id="Phobius"/>
    </source>
</evidence>
<dbReference type="PaxDb" id="3847-GLYMA09G31731.1"/>
<name>A0A0R0IA54_SOYBN</name>
<reference evidence="2" key="3">
    <citation type="submission" date="2018-07" db="EMBL/GenBank/DDBJ databases">
        <title>WGS assembly of Glycine max.</title>
        <authorList>
            <person name="Schmutz J."/>
            <person name="Cannon S."/>
            <person name="Schlueter J."/>
            <person name="Ma J."/>
            <person name="Mitros T."/>
            <person name="Nelson W."/>
            <person name="Hyten D."/>
            <person name="Song Q."/>
            <person name="Thelen J."/>
            <person name="Cheng J."/>
            <person name="Xu D."/>
            <person name="Hellsten U."/>
            <person name="May G."/>
            <person name="Yu Y."/>
            <person name="Sakurai T."/>
            <person name="Umezawa T."/>
            <person name="Bhattacharyya M."/>
            <person name="Sandhu D."/>
            <person name="Valliyodan B."/>
            <person name="Lindquist E."/>
            <person name="Peto M."/>
            <person name="Grant D."/>
            <person name="Shu S."/>
            <person name="Goodstein D."/>
            <person name="Barry K."/>
            <person name="Futrell-Griggs M."/>
            <person name="Abernathy B."/>
            <person name="Du J."/>
            <person name="Tian Z."/>
            <person name="Zhu L."/>
            <person name="Gill N."/>
            <person name="Joshi T."/>
            <person name="Libault M."/>
            <person name="Sethuraman A."/>
            <person name="Zhang X."/>
            <person name="Shinozaki K."/>
            <person name="Nguyen H."/>
            <person name="Wing R."/>
            <person name="Cregan P."/>
            <person name="Specht J."/>
            <person name="Grimwood J."/>
            <person name="Rokhsar D."/>
            <person name="Stacey G."/>
            <person name="Shoemaker R."/>
            <person name="Jackson S."/>
        </authorList>
    </citation>
    <scope>NUCLEOTIDE SEQUENCE</scope>
    <source>
        <tissue evidence="2">Callus</tissue>
    </source>
</reference>
<dbReference type="Gene3D" id="3.30.70.100">
    <property type="match status" value="1"/>
</dbReference>
<reference evidence="2 3" key="1">
    <citation type="journal article" date="2010" name="Nature">
        <title>Genome sequence of the palaeopolyploid soybean.</title>
        <authorList>
            <person name="Schmutz J."/>
            <person name="Cannon S.B."/>
            <person name="Schlueter J."/>
            <person name="Ma J."/>
            <person name="Mitros T."/>
            <person name="Nelson W."/>
            <person name="Hyten D.L."/>
            <person name="Song Q."/>
            <person name="Thelen J.J."/>
            <person name="Cheng J."/>
            <person name="Xu D."/>
            <person name="Hellsten U."/>
            <person name="May G.D."/>
            <person name="Yu Y."/>
            <person name="Sakurai T."/>
            <person name="Umezawa T."/>
            <person name="Bhattacharyya M.K."/>
            <person name="Sandhu D."/>
            <person name="Valliyodan B."/>
            <person name="Lindquist E."/>
            <person name="Peto M."/>
            <person name="Grant D."/>
            <person name="Shu S."/>
            <person name="Goodstein D."/>
            <person name="Barry K."/>
            <person name="Futrell-Griggs M."/>
            <person name="Abernathy B."/>
            <person name="Du J."/>
            <person name="Tian Z."/>
            <person name="Zhu L."/>
            <person name="Gill N."/>
            <person name="Joshi T."/>
            <person name="Libault M."/>
            <person name="Sethuraman A."/>
            <person name="Zhang X.-C."/>
            <person name="Shinozaki K."/>
            <person name="Nguyen H.T."/>
            <person name="Wing R.A."/>
            <person name="Cregan P."/>
            <person name="Specht J."/>
            <person name="Grimwood J."/>
            <person name="Rokhsar D."/>
            <person name="Stacey G."/>
            <person name="Shoemaker R.C."/>
            <person name="Jackson S.A."/>
        </authorList>
    </citation>
    <scope>NUCLEOTIDE SEQUENCE</scope>
    <source>
        <strain evidence="3">cv. Williams 82</strain>
        <tissue evidence="2">Callus</tissue>
    </source>
</reference>
<organism evidence="2">
    <name type="scientific">Glycine max</name>
    <name type="common">Soybean</name>
    <name type="synonym">Glycine hispida</name>
    <dbReference type="NCBI Taxonomy" id="3847"/>
    <lineage>
        <taxon>Eukaryota</taxon>
        <taxon>Viridiplantae</taxon>
        <taxon>Streptophyta</taxon>
        <taxon>Embryophyta</taxon>
        <taxon>Tracheophyta</taxon>
        <taxon>Spermatophyta</taxon>
        <taxon>Magnoliopsida</taxon>
        <taxon>eudicotyledons</taxon>
        <taxon>Gunneridae</taxon>
        <taxon>Pentapetalae</taxon>
        <taxon>rosids</taxon>
        <taxon>fabids</taxon>
        <taxon>Fabales</taxon>
        <taxon>Fabaceae</taxon>
        <taxon>Papilionoideae</taxon>
        <taxon>50 kb inversion clade</taxon>
        <taxon>NPAAA clade</taxon>
        <taxon>indigoferoid/millettioid clade</taxon>
        <taxon>Phaseoleae</taxon>
        <taxon>Glycine</taxon>
        <taxon>Glycine subgen. Soja</taxon>
    </lineage>
</organism>
<sequence length="136" mass="15801">MTVKASSNPPSFGYLFYKIPLESFLFSLVGTWQYFCMVMRINIDCNGCYRKVKRALLDMPELDTHLLEKNQTRVVVCGRFIPQDVAIRIKKKTNRRVEILDIQDLSESNAEMEDQKPMTNNWTLLATQNKMETCLA</sequence>
<dbReference type="InParanoid" id="A0A0R0IA54"/>
<evidence type="ECO:0000313" key="4">
    <source>
        <dbReference type="Proteomes" id="UP000008827"/>
    </source>
</evidence>
<reference evidence="3" key="2">
    <citation type="submission" date="2018-02" db="UniProtKB">
        <authorList>
            <consortium name="EnsemblPlants"/>
        </authorList>
    </citation>
    <scope>IDENTIFICATION</scope>
    <source>
        <strain evidence="3">Williams 82</strain>
    </source>
</reference>
<dbReference type="PANTHER" id="PTHR47294">
    <property type="entry name" value="OS08G0431150 PROTEIN"/>
    <property type="match status" value="1"/>
</dbReference>
<dbReference type="AlphaFoldDB" id="A0A0R0IA54"/>
<keyword evidence="1" id="KW-0812">Transmembrane</keyword>